<evidence type="ECO:0000313" key="2">
    <source>
        <dbReference type="EMBL" id="KAJ2004456.1"/>
    </source>
</evidence>
<organism evidence="2 3">
    <name type="scientific">Coemansia thaxteri</name>
    <dbReference type="NCBI Taxonomy" id="2663907"/>
    <lineage>
        <taxon>Eukaryota</taxon>
        <taxon>Fungi</taxon>
        <taxon>Fungi incertae sedis</taxon>
        <taxon>Zoopagomycota</taxon>
        <taxon>Kickxellomycotina</taxon>
        <taxon>Kickxellomycetes</taxon>
        <taxon>Kickxellales</taxon>
        <taxon>Kickxellaceae</taxon>
        <taxon>Coemansia</taxon>
    </lineage>
</organism>
<dbReference type="Gene3D" id="3.40.50.720">
    <property type="entry name" value="NAD(P)-binding Rossmann-like Domain"/>
    <property type="match status" value="1"/>
</dbReference>
<dbReference type="InterPro" id="IPR011032">
    <property type="entry name" value="GroES-like_sf"/>
</dbReference>
<dbReference type="EMBL" id="JANBQF010000153">
    <property type="protein sequence ID" value="KAJ2004456.1"/>
    <property type="molecule type" value="Genomic_DNA"/>
</dbReference>
<evidence type="ECO:0000313" key="3">
    <source>
        <dbReference type="Proteomes" id="UP001150907"/>
    </source>
</evidence>
<proteinExistence type="predicted"/>
<dbReference type="Pfam" id="PF08240">
    <property type="entry name" value="ADH_N"/>
    <property type="match status" value="1"/>
</dbReference>
<dbReference type="CDD" id="cd05289">
    <property type="entry name" value="MDR_like_2"/>
    <property type="match status" value="1"/>
</dbReference>
<name>A0A9W8BEG5_9FUNG</name>
<dbReference type="SMART" id="SM00829">
    <property type="entry name" value="PKS_ER"/>
    <property type="match status" value="1"/>
</dbReference>
<dbReference type="AlphaFoldDB" id="A0A9W8BEG5"/>
<dbReference type="OrthoDB" id="201656at2759"/>
<evidence type="ECO:0000259" key="1">
    <source>
        <dbReference type="SMART" id="SM00829"/>
    </source>
</evidence>
<dbReference type="InterPro" id="IPR050700">
    <property type="entry name" value="YIM1/Zinc_Alcohol_DH_Fams"/>
</dbReference>
<comment type="caution">
    <text evidence="2">The sequence shown here is derived from an EMBL/GenBank/DDBJ whole genome shotgun (WGS) entry which is preliminary data.</text>
</comment>
<dbReference type="SUPFAM" id="SSF51735">
    <property type="entry name" value="NAD(P)-binding Rossmann-fold domains"/>
    <property type="match status" value="1"/>
</dbReference>
<keyword evidence="3" id="KW-1185">Reference proteome</keyword>
<protein>
    <recommendedName>
        <fullName evidence="1">Enoyl reductase (ER) domain-containing protein</fullName>
    </recommendedName>
</protein>
<sequence length="354" mass="37612">MSSQTHKAAIVSHYTAKPSDFHIADMPRPVLTTATQVEIKVHAASLNPIDYKRAEGMLSIALPEGFPLLLGYDVAGVVVQTGSAVTRFKAGDRVYGRVDSEHAGAIAQYLVAEERVLAEIPESVGYATAASVPLAGLTAKQALEAGGLKRGQTVFVSGGMGGVGMFAVALARLHFGASEVITTVSTSKVDRVREMGATRVVDYTKEDYTEVLRDTADVAFDTVGDAAIYKVAKPNASAVSVAMLPDGSALEHFRQDRVPLSMLGSVKMAVAKRVIDCAGWFLTRGFRAKNVRYSYVVLRPDGEDLERTFNPLLASGKLSPAISNTYPFTDAGVQAAFAECRGGHATGKIIISVE</sequence>
<dbReference type="PANTHER" id="PTHR11695:SF294">
    <property type="entry name" value="RETICULON-4-INTERACTING PROTEIN 1, MITOCHONDRIAL"/>
    <property type="match status" value="1"/>
</dbReference>
<dbReference type="InterPro" id="IPR036291">
    <property type="entry name" value="NAD(P)-bd_dom_sf"/>
</dbReference>
<dbReference type="GO" id="GO:0005739">
    <property type="term" value="C:mitochondrion"/>
    <property type="evidence" value="ECO:0007669"/>
    <property type="project" value="TreeGrafter"/>
</dbReference>
<dbReference type="SUPFAM" id="SSF50129">
    <property type="entry name" value="GroES-like"/>
    <property type="match status" value="1"/>
</dbReference>
<dbReference type="Pfam" id="PF13602">
    <property type="entry name" value="ADH_zinc_N_2"/>
    <property type="match status" value="1"/>
</dbReference>
<gene>
    <name evidence="2" type="ORF">H4R26_002498</name>
</gene>
<dbReference type="InterPro" id="IPR013154">
    <property type="entry name" value="ADH-like_N"/>
</dbReference>
<dbReference type="GO" id="GO:0016491">
    <property type="term" value="F:oxidoreductase activity"/>
    <property type="evidence" value="ECO:0007669"/>
    <property type="project" value="InterPro"/>
</dbReference>
<accession>A0A9W8BEG5</accession>
<dbReference type="Proteomes" id="UP001150907">
    <property type="component" value="Unassembled WGS sequence"/>
</dbReference>
<dbReference type="InterPro" id="IPR020843">
    <property type="entry name" value="ER"/>
</dbReference>
<feature type="domain" description="Enoyl reductase (ER)" evidence="1">
    <location>
        <begin position="16"/>
        <end position="351"/>
    </location>
</feature>
<dbReference type="PANTHER" id="PTHR11695">
    <property type="entry name" value="ALCOHOL DEHYDROGENASE RELATED"/>
    <property type="match status" value="1"/>
</dbReference>
<dbReference type="Gene3D" id="3.90.180.10">
    <property type="entry name" value="Medium-chain alcohol dehydrogenases, catalytic domain"/>
    <property type="match status" value="1"/>
</dbReference>
<reference evidence="2" key="1">
    <citation type="submission" date="2022-07" db="EMBL/GenBank/DDBJ databases">
        <title>Phylogenomic reconstructions and comparative analyses of Kickxellomycotina fungi.</title>
        <authorList>
            <person name="Reynolds N.K."/>
            <person name="Stajich J.E."/>
            <person name="Barry K."/>
            <person name="Grigoriev I.V."/>
            <person name="Crous P."/>
            <person name="Smith M.E."/>
        </authorList>
    </citation>
    <scope>NUCLEOTIDE SEQUENCE</scope>
    <source>
        <strain evidence="2">IMI 214461</strain>
    </source>
</reference>